<evidence type="ECO:0000259" key="3">
    <source>
        <dbReference type="Pfam" id="PF25757"/>
    </source>
</evidence>
<feature type="compositionally biased region" description="Low complexity" evidence="1">
    <location>
        <begin position="465"/>
        <end position="476"/>
    </location>
</feature>
<dbReference type="InterPro" id="IPR052623">
    <property type="entry name" value="DAAF5"/>
</dbReference>
<feature type="compositionally biased region" description="Low complexity" evidence="1">
    <location>
        <begin position="439"/>
        <end position="450"/>
    </location>
</feature>
<proteinExistence type="predicted"/>
<evidence type="ECO:0000256" key="1">
    <source>
        <dbReference type="SAM" id="MobiDB-lite"/>
    </source>
</evidence>
<sequence length="1204" mass="121653">MSGAKKSVDEIWKELNAAKPKPRQGVAGLAVGLGGVPGITSLIRTKPAQSAATASPAPGTEKSKPQPDLQSSPYVASTVGDDAAAYLATIQRTINCLADPDRALRRSAATTLQTKLFTGDASTPRANPAQLQALLCGPLLRPLVTMLSDSVERCRTIGLAILLDGIRHLTDVSPMLPELLPELARRFGALPVQEPAEEVRLQIALLTATLLSAAPPTQMDRFAPDLASILCRGLEDGFPDIKKTACGAIETAAARLARTALEPEAERLLTSLAPNLQHQHSRVRLAAIQALDALVGSGVAPMALVEGTVVNALRPVGHDRAQPVREAAFAALARWMGYRQAAEKAAAGVAATDGQSAAADGGAIAVAKGLDSNPSVVARAYAPALLPLLLIGVTDPQPATAELALRLMEGVGEAWVGSGGGIGGSGGADGSAEQHEAPSEAVSEAPEAPADVGRPQPQRDAPEQATDPATASTAIAAASESCGDAVAALTATANGIPPQDCAASAAATEDAMAARVAACGLGPPYCGRPGHGCRTMVRDLLRQHLPPLVRQLGEWTSSLRVAAARGLHTTLVMAEEGASVHLRLLLPALCSAIADEELEVATYVMSCVHVLGAHVDPRDWMPRLLDSLASPPSAVPPPAVSGTSTAAGNGNSSNNSSGSGGDRGTAGAPSGGMSTSQRTHTLVVLSGLLHAAGRAQRELPPALLQRLAAALAEESMLTAAAEHSAVRSQLLAATMNALAWANGGGGSTACAAVALPLHVVLLHLYGSELAAAASQAAAPSPGTAAAASQASAGAAVSPVGTAALEAMATLASCCCCDAADADATKAADGNLTPAEGAAALAARHADWLMAALFGCPPEPPPSSETPPTPPAVQSLSWRPRPGDASWQCVLRGTLLTAAPDTLRRLAPALVSALGPVVSEREREAGLRLALLQLLDGVLEEPERGPALVEGSGQALLTQVLMPPLVWQAGKTAAAVRYAAMTALATLLGRRLPPPEHLLAALEGPGPGVGGAGAGTGAAAAPAAAGAAGGGQQGGGGVVGGAGGEGGGGLLPLLSSALDEEWYMDMRLVGCYVVEKMLELVGSRLSDASRRALYPELHKRLDDAHNSVRVAACGALRAFVAGAGGGYCDTNSGYLVAGVVIHMDDGDPAVQEAACSVLLAAAAAKPAVTAAEVRKVRERFRAKHYCDRVLAACAEAQAAEGQEAA</sequence>
<accession>A0AAD3E4L6</accession>
<feature type="region of interest" description="Disordered" evidence="1">
    <location>
        <begin position="631"/>
        <end position="676"/>
    </location>
</feature>
<evidence type="ECO:0000313" key="5">
    <source>
        <dbReference type="Proteomes" id="UP001054857"/>
    </source>
</evidence>
<dbReference type="InterPro" id="IPR016024">
    <property type="entry name" value="ARM-type_fold"/>
</dbReference>
<dbReference type="Proteomes" id="UP001054857">
    <property type="component" value="Unassembled WGS sequence"/>
</dbReference>
<dbReference type="EMBL" id="BMAR01000066">
    <property type="protein sequence ID" value="GFR52527.1"/>
    <property type="molecule type" value="Genomic_DNA"/>
</dbReference>
<dbReference type="Gene3D" id="1.25.10.10">
    <property type="entry name" value="Leucine-rich Repeat Variant"/>
    <property type="match status" value="4"/>
</dbReference>
<gene>
    <name evidence="4" type="ORF">Agub_g15100</name>
</gene>
<feature type="compositionally biased region" description="Pro residues" evidence="1">
    <location>
        <begin position="856"/>
        <end position="870"/>
    </location>
</feature>
<dbReference type="PANTHER" id="PTHR16216:SF2">
    <property type="entry name" value="DYNEIN AXONEMAL ASSEMBLY FACTOR 5"/>
    <property type="match status" value="1"/>
</dbReference>
<dbReference type="Pfam" id="PF24573">
    <property type="entry name" value="HEAT_DAAF5"/>
    <property type="match status" value="1"/>
</dbReference>
<feature type="compositionally biased region" description="Low complexity" evidence="1">
    <location>
        <begin position="640"/>
        <end position="657"/>
    </location>
</feature>
<dbReference type="Pfam" id="PF25757">
    <property type="entry name" value="TPR_DNAAF5"/>
    <property type="match status" value="1"/>
</dbReference>
<feature type="compositionally biased region" description="Gly residues" evidence="1">
    <location>
        <begin position="418"/>
        <end position="429"/>
    </location>
</feature>
<protein>
    <submittedName>
        <fullName evidence="4">Uncharacterized protein</fullName>
    </submittedName>
</protein>
<comment type="caution">
    <text evidence="4">The sequence shown here is derived from an EMBL/GenBank/DDBJ whole genome shotgun (WGS) entry which is preliminary data.</text>
</comment>
<dbReference type="PANTHER" id="PTHR16216">
    <property type="entry name" value="DYNEIN ASSEMBLY FACTOR 5, AXONEMAL"/>
    <property type="match status" value="1"/>
</dbReference>
<dbReference type="InterPro" id="IPR056497">
    <property type="entry name" value="HEAT_DAAF5"/>
</dbReference>
<feature type="region of interest" description="Disordered" evidence="1">
    <location>
        <begin position="418"/>
        <end position="476"/>
    </location>
</feature>
<dbReference type="AlphaFoldDB" id="A0AAD3E4L6"/>
<feature type="compositionally biased region" description="Low complexity" evidence="1">
    <location>
        <begin position="47"/>
        <end position="58"/>
    </location>
</feature>
<dbReference type="SUPFAM" id="SSF48371">
    <property type="entry name" value="ARM repeat"/>
    <property type="match status" value="1"/>
</dbReference>
<dbReference type="InterPro" id="IPR057978">
    <property type="entry name" value="TPR_DAAF5"/>
</dbReference>
<organism evidence="4 5">
    <name type="scientific">Astrephomene gubernaculifera</name>
    <dbReference type="NCBI Taxonomy" id="47775"/>
    <lineage>
        <taxon>Eukaryota</taxon>
        <taxon>Viridiplantae</taxon>
        <taxon>Chlorophyta</taxon>
        <taxon>core chlorophytes</taxon>
        <taxon>Chlorophyceae</taxon>
        <taxon>CS clade</taxon>
        <taxon>Chlamydomonadales</taxon>
        <taxon>Astrephomenaceae</taxon>
        <taxon>Astrephomene</taxon>
    </lineage>
</organism>
<keyword evidence="5" id="KW-1185">Reference proteome</keyword>
<evidence type="ECO:0000313" key="4">
    <source>
        <dbReference type="EMBL" id="GFR52527.1"/>
    </source>
</evidence>
<reference evidence="4 5" key="1">
    <citation type="journal article" date="2021" name="Sci. Rep.">
        <title>Genome sequencing of the multicellular alga Astrephomene provides insights into convergent evolution of germ-soma differentiation.</title>
        <authorList>
            <person name="Yamashita S."/>
            <person name="Yamamoto K."/>
            <person name="Matsuzaki R."/>
            <person name="Suzuki S."/>
            <person name="Yamaguchi H."/>
            <person name="Hirooka S."/>
            <person name="Minakuchi Y."/>
            <person name="Miyagishima S."/>
            <person name="Kawachi M."/>
            <person name="Toyoda A."/>
            <person name="Nozaki H."/>
        </authorList>
    </citation>
    <scope>NUCLEOTIDE SEQUENCE [LARGE SCALE GENOMIC DNA]</scope>
    <source>
        <strain evidence="4 5">NIES-4017</strain>
    </source>
</reference>
<dbReference type="InterPro" id="IPR011989">
    <property type="entry name" value="ARM-like"/>
</dbReference>
<name>A0AAD3E4L6_9CHLO</name>
<feature type="region of interest" description="Disordered" evidence="1">
    <location>
        <begin position="856"/>
        <end position="878"/>
    </location>
</feature>
<evidence type="ECO:0000259" key="2">
    <source>
        <dbReference type="Pfam" id="PF24573"/>
    </source>
</evidence>
<feature type="domain" description="Dynein axonemal assembly factor 5 TPR repeats" evidence="3">
    <location>
        <begin position="96"/>
        <end position="336"/>
    </location>
</feature>
<feature type="domain" description="Dynein axonemal assembly factor 5 HEAT-repeat" evidence="2">
    <location>
        <begin position="523"/>
        <end position="633"/>
    </location>
</feature>
<feature type="region of interest" description="Disordered" evidence="1">
    <location>
        <begin position="46"/>
        <end position="73"/>
    </location>
</feature>